<gene>
    <name evidence="1" type="ORF">BpHYR1_008727</name>
</gene>
<dbReference type="Proteomes" id="UP000276133">
    <property type="component" value="Unassembled WGS sequence"/>
</dbReference>
<evidence type="ECO:0000313" key="1">
    <source>
        <dbReference type="EMBL" id="RNA38140.1"/>
    </source>
</evidence>
<name>A0A3M7SR78_BRAPC</name>
<keyword evidence="2" id="KW-1185">Reference proteome</keyword>
<dbReference type="AlphaFoldDB" id="A0A3M7SR78"/>
<sequence length="153" mass="18153">MSTFFILCFTLNRRMSNTTSFYVNLGEVQYKRIEQSFKINSVNAECCNIQSCINCKTIQFMYVFFGSVRFKNFKFELEISQNVISEKAETLEKMLKKLKIFETNQIFVSTFLAVSIFVNKMMKCYLFCGLKHKLFSYMQFDYENCSNNLIMKN</sequence>
<accession>A0A3M7SR78</accession>
<reference evidence="1 2" key="1">
    <citation type="journal article" date="2018" name="Sci. Rep.">
        <title>Genomic signatures of local adaptation to the degree of environmental predictability in rotifers.</title>
        <authorList>
            <person name="Franch-Gras L."/>
            <person name="Hahn C."/>
            <person name="Garcia-Roger E.M."/>
            <person name="Carmona M.J."/>
            <person name="Serra M."/>
            <person name="Gomez A."/>
        </authorList>
    </citation>
    <scope>NUCLEOTIDE SEQUENCE [LARGE SCALE GENOMIC DNA]</scope>
    <source>
        <strain evidence="1">HYR1</strain>
    </source>
</reference>
<proteinExistence type="predicted"/>
<comment type="caution">
    <text evidence="1">The sequence shown here is derived from an EMBL/GenBank/DDBJ whole genome shotgun (WGS) entry which is preliminary data.</text>
</comment>
<organism evidence="1 2">
    <name type="scientific">Brachionus plicatilis</name>
    <name type="common">Marine rotifer</name>
    <name type="synonym">Brachionus muelleri</name>
    <dbReference type="NCBI Taxonomy" id="10195"/>
    <lineage>
        <taxon>Eukaryota</taxon>
        <taxon>Metazoa</taxon>
        <taxon>Spiralia</taxon>
        <taxon>Gnathifera</taxon>
        <taxon>Rotifera</taxon>
        <taxon>Eurotatoria</taxon>
        <taxon>Monogononta</taxon>
        <taxon>Pseudotrocha</taxon>
        <taxon>Ploima</taxon>
        <taxon>Brachionidae</taxon>
        <taxon>Brachionus</taxon>
    </lineage>
</organism>
<protein>
    <submittedName>
        <fullName evidence="1">Uncharacterized protein</fullName>
    </submittedName>
</protein>
<evidence type="ECO:0000313" key="2">
    <source>
        <dbReference type="Proteomes" id="UP000276133"/>
    </source>
</evidence>
<dbReference type="EMBL" id="REGN01000911">
    <property type="protein sequence ID" value="RNA38140.1"/>
    <property type="molecule type" value="Genomic_DNA"/>
</dbReference>